<dbReference type="NCBIfam" id="TIGR04057">
    <property type="entry name" value="SusC_RagA_signa"/>
    <property type="match status" value="1"/>
</dbReference>
<dbReference type="PANTHER" id="PTHR30069">
    <property type="entry name" value="TONB-DEPENDENT OUTER MEMBRANE RECEPTOR"/>
    <property type="match status" value="1"/>
</dbReference>
<dbReference type="PROSITE" id="PS52016">
    <property type="entry name" value="TONB_DEPENDENT_REC_3"/>
    <property type="match status" value="1"/>
</dbReference>
<dbReference type="PROSITE" id="PS51257">
    <property type="entry name" value="PROKAR_LIPOPROTEIN"/>
    <property type="match status" value="1"/>
</dbReference>
<dbReference type="GO" id="GO:0044718">
    <property type="term" value="P:siderophore transmembrane transport"/>
    <property type="evidence" value="ECO:0007669"/>
    <property type="project" value="TreeGrafter"/>
</dbReference>
<evidence type="ECO:0000313" key="3">
    <source>
        <dbReference type="EMBL" id="SUZ58253.1"/>
    </source>
</evidence>
<dbReference type="EMBL" id="UINC01000607">
    <property type="protein sequence ID" value="SUZ58253.1"/>
    <property type="molecule type" value="Genomic_DNA"/>
</dbReference>
<dbReference type="Gene3D" id="2.170.130.10">
    <property type="entry name" value="TonB-dependent receptor, plug domain"/>
    <property type="match status" value="1"/>
</dbReference>
<sequence length="152" mass="16417">MKKLILLLLFILLGFSCSIIKVGNTSNSMEEVNTGYGTQQKKNITTAINTVSGEKLTKSPTHNTSEALSGQVPGLRVRESNELGDYSSIFIRNFGDPPLIIVDGIETTLDDIDQNDIESISILKDAAAAIYGSRAGNGVVIIKTKRGVKNFK</sequence>
<gene>
    <name evidence="3" type="ORF">METZ01_LOCUS11107</name>
</gene>
<dbReference type="InterPro" id="IPR039426">
    <property type="entry name" value="TonB-dep_rcpt-like"/>
</dbReference>
<dbReference type="SUPFAM" id="SSF56935">
    <property type="entry name" value="Porins"/>
    <property type="match status" value="1"/>
</dbReference>
<dbReference type="InterPro" id="IPR023997">
    <property type="entry name" value="TonB-dep_OMP_SusC/RagA_CS"/>
</dbReference>
<proteinExistence type="predicted"/>
<protein>
    <recommendedName>
        <fullName evidence="2">TonB-dependent receptor plug domain-containing protein</fullName>
    </recommendedName>
</protein>
<dbReference type="PANTHER" id="PTHR30069:SF29">
    <property type="entry name" value="HEMOGLOBIN AND HEMOGLOBIN-HAPTOGLOBIN-BINDING PROTEIN 1-RELATED"/>
    <property type="match status" value="1"/>
</dbReference>
<dbReference type="GO" id="GO:0015344">
    <property type="term" value="F:siderophore uptake transmembrane transporter activity"/>
    <property type="evidence" value="ECO:0007669"/>
    <property type="project" value="TreeGrafter"/>
</dbReference>
<evidence type="ECO:0000259" key="2">
    <source>
        <dbReference type="Pfam" id="PF07715"/>
    </source>
</evidence>
<accession>A0A381NXQ0</accession>
<name>A0A381NXQ0_9ZZZZ</name>
<dbReference type="InterPro" id="IPR012910">
    <property type="entry name" value="Plug_dom"/>
</dbReference>
<dbReference type="Pfam" id="PF07715">
    <property type="entry name" value="Plug"/>
    <property type="match status" value="1"/>
</dbReference>
<organism evidence="3">
    <name type="scientific">marine metagenome</name>
    <dbReference type="NCBI Taxonomy" id="408172"/>
    <lineage>
        <taxon>unclassified sequences</taxon>
        <taxon>metagenomes</taxon>
        <taxon>ecological metagenomes</taxon>
    </lineage>
</organism>
<keyword evidence="1" id="KW-0732">Signal</keyword>
<dbReference type="InterPro" id="IPR037066">
    <property type="entry name" value="Plug_dom_sf"/>
</dbReference>
<feature type="domain" description="TonB-dependent receptor plug" evidence="2">
    <location>
        <begin position="41"/>
        <end position="139"/>
    </location>
</feature>
<reference evidence="3" key="1">
    <citation type="submission" date="2018-05" db="EMBL/GenBank/DDBJ databases">
        <authorList>
            <person name="Lanie J.A."/>
            <person name="Ng W.-L."/>
            <person name="Kazmierczak K.M."/>
            <person name="Andrzejewski T.M."/>
            <person name="Davidsen T.M."/>
            <person name="Wayne K.J."/>
            <person name="Tettelin H."/>
            <person name="Glass J.I."/>
            <person name="Rusch D."/>
            <person name="Podicherti R."/>
            <person name="Tsui H.-C.T."/>
            <person name="Winkler M.E."/>
        </authorList>
    </citation>
    <scope>NUCLEOTIDE SEQUENCE</scope>
</reference>
<dbReference type="AlphaFoldDB" id="A0A381NXQ0"/>
<evidence type="ECO:0000256" key="1">
    <source>
        <dbReference type="ARBA" id="ARBA00022729"/>
    </source>
</evidence>